<dbReference type="CDD" id="cd17535">
    <property type="entry name" value="REC_NarL-like"/>
    <property type="match status" value="1"/>
</dbReference>
<dbReference type="Proteomes" id="UP000037507">
    <property type="component" value="Unassembled WGS sequence"/>
</dbReference>
<dbReference type="GO" id="GO:0006355">
    <property type="term" value="P:regulation of DNA-templated transcription"/>
    <property type="evidence" value="ECO:0007669"/>
    <property type="project" value="InterPro"/>
</dbReference>
<sequence>MINVILCDDHELVRKGIRNTLESETDIRIVAEAENSENLKNILRQHDCDVLLLDISMPGRSGLELVEQLTKEKNPTRVLIVSMHPEKHYALRSLRAGAHGYFHKSGNPSQMIGAVRLLAQGRYYVPPEISELLVTHLKTHENSKIHDTLSQREMDTLKLIGAGQRLTDIARKMMISPKTVSVYRSRILEKLNLSSNGELILYSIENNLNH</sequence>
<dbReference type="InterPro" id="IPR016032">
    <property type="entry name" value="Sig_transdc_resp-reg_C-effctor"/>
</dbReference>
<dbReference type="PANTHER" id="PTHR43214:SF43">
    <property type="entry name" value="TWO-COMPONENT RESPONSE REGULATOR"/>
    <property type="match status" value="1"/>
</dbReference>
<dbReference type="InterPro" id="IPR000792">
    <property type="entry name" value="Tscrpt_reg_LuxR_C"/>
</dbReference>
<dbReference type="Pfam" id="PF00072">
    <property type="entry name" value="Response_reg"/>
    <property type="match status" value="1"/>
</dbReference>
<name>A0A2T7UJ00_9BURK</name>
<dbReference type="EMBL" id="LFYT02000001">
    <property type="protein sequence ID" value="PVE44660.1"/>
    <property type="molecule type" value="Genomic_DNA"/>
</dbReference>
<dbReference type="InterPro" id="IPR058245">
    <property type="entry name" value="NreC/VraR/RcsB-like_REC"/>
</dbReference>
<dbReference type="SMART" id="SM00421">
    <property type="entry name" value="HTH_LUXR"/>
    <property type="match status" value="1"/>
</dbReference>
<dbReference type="PRINTS" id="PR00038">
    <property type="entry name" value="HTHLUXR"/>
</dbReference>
<gene>
    <name evidence="6" type="ORF">H663_001175</name>
</gene>
<evidence type="ECO:0000256" key="1">
    <source>
        <dbReference type="ARBA" id="ARBA00022553"/>
    </source>
</evidence>
<feature type="modified residue" description="4-aspartylphosphate" evidence="3">
    <location>
        <position position="54"/>
    </location>
</feature>
<evidence type="ECO:0000256" key="3">
    <source>
        <dbReference type="PROSITE-ProRule" id="PRU00169"/>
    </source>
</evidence>
<evidence type="ECO:0000259" key="4">
    <source>
        <dbReference type="PROSITE" id="PS50043"/>
    </source>
</evidence>
<evidence type="ECO:0000313" key="7">
    <source>
        <dbReference type="Proteomes" id="UP000037507"/>
    </source>
</evidence>
<dbReference type="SMART" id="SM00448">
    <property type="entry name" value="REC"/>
    <property type="match status" value="1"/>
</dbReference>
<dbReference type="OrthoDB" id="9816469at2"/>
<dbReference type="RefSeq" id="WP_053174758.1">
    <property type="nucleotide sequence ID" value="NZ_LFYT02000001.1"/>
</dbReference>
<dbReference type="PROSITE" id="PS50043">
    <property type="entry name" value="HTH_LUXR_2"/>
    <property type="match status" value="1"/>
</dbReference>
<dbReference type="Gene3D" id="3.40.50.2300">
    <property type="match status" value="1"/>
</dbReference>
<dbReference type="PROSITE" id="PS50110">
    <property type="entry name" value="RESPONSE_REGULATORY"/>
    <property type="match status" value="1"/>
</dbReference>
<feature type="domain" description="Response regulatory" evidence="5">
    <location>
        <begin position="3"/>
        <end position="119"/>
    </location>
</feature>
<dbReference type="SUPFAM" id="SSF52172">
    <property type="entry name" value="CheY-like"/>
    <property type="match status" value="1"/>
</dbReference>
<dbReference type="Pfam" id="PF00196">
    <property type="entry name" value="GerE"/>
    <property type="match status" value="1"/>
</dbReference>
<feature type="domain" description="HTH luxR-type" evidence="4">
    <location>
        <begin position="142"/>
        <end position="207"/>
    </location>
</feature>
<evidence type="ECO:0000256" key="2">
    <source>
        <dbReference type="ARBA" id="ARBA00023125"/>
    </source>
</evidence>
<keyword evidence="1 3" id="KW-0597">Phosphoprotein</keyword>
<dbReference type="InterPro" id="IPR011006">
    <property type="entry name" value="CheY-like_superfamily"/>
</dbReference>
<dbReference type="CDD" id="cd06170">
    <property type="entry name" value="LuxR_C_like"/>
    <property type="match status" value="1"/>
</dbReference>
<dbReference type="InterPro" id="IPR001789">
    <property type="entry name" value="Sig_transdc_resp-reg_receiver"/>
</dbReference>
<organism evidence="6 7">
    <name type="scientific">Limnohabitans planktonicus II-D5</name>
    <dbReference type="NCBI Taxonomy" id="1293045"/>
    <lineage>
        <taxon>Bacteria</taxon>
        <taxon>Pseudomonadati</taxon>
        <taxon>Pseudomonadota</taxon>
        <taxon>Betaproteobacteria</taxon>
        <taxon>Burkholderiales</taxon>
        <taxon>Comamonadaceae</taxon>
        <taxon>Limnohabitans</taxon>
    </lineage>
</organism>
<dbReference type="SUPFAM" id="SSF46894">
    <property type="entry name" value="C-terminal effector domain of the bipartite response regulators"/>
    <property type="match status" value="1"/>
</dbReference>
<evidence type="ECO:0000313" key="6">
    <source>
        <dbReference type="EMBL" id="PVE44660.1"/>
    </source>
</evidence>
<dbReference type="GO" id="GO:0000160">
    <property type="term" value="P:phosphorelay signal transduction system"/>
    <property type="evidence" value="ECO:0007669"/>
    <property type="project" value="InterPro"/>
</dbReference>
<dbReference type="AlphaFoldDB" id="A0A2T7UJ00"/>
<dbReference type="PANTHER" id="PTHR43214">
    <property type="entry name" value="TWO-COMPONENT RESPONSE REGULATOR"/>
    <property type="match status" value="1"/>
</dbReference>
<proteinExistence type="predicted"/>
<dbReference type="STRING" id="1293045.H663_15440"/>
<keyword evidence="2 6" id="KW-0238">DNA-binding</keyword>
<protein>
    <submittedName>
        <fullName evidence="6">DNA-binding response regulator</fullName>
    </submittedName>
</protein>
<dbReference type="GO" id="GO:0003677">
    <property type="term" value="F:DNA binding"/>
    <property type="evidence" value="ECO:0007669"/>
    <property type="project" value="UniProtKB-KW"/>
</dbReference>
<dbReference type="InterPro" id="IPR039420">
    <property type="entry name" value="WalR-like"/>
</dbReference>
<keyword evidence="7" id="KW-1185">Reference proteome</keyword>
<comment type="caution">
    <text evidence="6">The sequence shown here is derived from an EMBL/GenBank/DDBJ whole genome shotgun (WGS) entry which is preliminary data.</text>
</comment>
<evidence type="ECO:0000259" key="5">
    <source>
        <dbReference type="PROSITE" id="PS50110"/>
    </source>
</evidence>
<reference evidence="6" key="1">
    <citation type="submission" date="2017-04" db="EMBL/GenBank/DDBJ databases">
        <title>Unexpected and diverse lifestyles within the genus Limnohabitans.</title>
        <authorList>
            <person name="Kasalicky V."/>
            <person name="Mehrshad M."/>
            <person name="Andrei S.-A."/>
            <person name="Salcher M."/>
            <person name="Kratochvilova H."/>
            <person name="Simek K."/>
            <person name="Ghai R."/>
        </authorList>
    </citation>
    <scope>NUCLEOTIDE SEQUENCE [LARGE SCALE GENOMIC DNA]</scope>
    <source>
        <strain evidence="6">II-D5</strain>
    </source>
</reference>
<accession>A0A2T7UJ00</accession>